<dbReference type="OrthoDB" id="4544213at2"/>
<dbReference type="InParanoid" id="E3J358"/>
<dbReference type="InterPro" id="IPR036259">
    <property type="entry name" value="MFS_trans_sf"/>
</dbReference>
<feature type="transmembrane region" description="Helical" evidence="8">
    <location>
        <begin position="46"/>
        <end position="65"/>
    </location>
</feature>
<dbReference type="PRINTS" id="PR01988">
    <property type="entry name" value="EXPORTERBACE"/>
</dbReference>
<dbReference type="Gene3D" id="1.20.1250.20">
    <property type="entry name" value="MFS general substrate transporter like domains"/>
    <property type="match status" value="1"/>
</dbReference>
<dbReference type="PANTHER" id="PTHR43266">
    <property type="entry name" value="MACROLIDE-EFFLUX PROTEIN"/>
    <property type="match status" value="1"/>
</dbReference>
<evidence type="ECO:0000256" key="1">
    <source>
        <dbReference type="ARBA" id="ARBA00004651"/>
    </source>
</evidence>
<feature type="transmembrane region" description="Helical" evidence="8">
    <location>
        <begin position="222"/>
        <end position="249"/>
    </location>
</feature>
<comment type="subcellular location">
    <subcellularLocation>
        <location evidence="1">Cell membrane</location>
        <topology evidence="1">Multi-pass membrane protein</topology>
    </subcellularLocation>
</comment>
<dbReference type="Pfam" id="PF07690">
    <property type="entry name" value="MFS_1"/>
    <property type="match status" value="1"/>
</dbReference>
<name>E3J358_PSEI1</name>
<dbReference type="HOGENOM" id="CLU_034180_13_4_11"/>
<dbReference type="GO" id="GO:0005886">
    <property type="term" value="C:plasma membrane"/>
    <property type="evidence" value="ECO:0007669"/>
    <property type="project" value="UniProtKB-SubCell"/>
</dbReference>
<feature type="transmembrane region" description="Helical" evidence="8">
    <location>
        <begin position="285"/>
        <end position="304"/>
    </location>
</feature>
<protein>
    <submittedName>
        <fullName evidence="9">Major facilitator superfamily MFS_1</fullName>
    </submittedName>
</protein>
<feature type="transmembrane region" description="Helical" evidence="8">
    <location>
        <begin position="12"/>
        <end position="34"/>
    </location>
</feature>
<gene>
    <name evidence="9" type="ordered locus">FraEuI1c_5019</name>
</gene>
<organism evidence="9 10">
    <name type="scientific">Pseudofrankia inefficax (strain DSM 45817 / CECT 9037 / DDB 130130 / EuI1c)</name>
    <name type="common">Frankia inefficax</name>
    <dbReference type="NCBI Taxonomy" id="298654"/>
    <lineage>
        <taxon>Bacteria</taxon>
        <taxon>Bacillati</taxon>
        <taxon>Actinomycetota</taxon>
        <taxon>Actinomycetes</taxon>
        <taxon>Frankiales</taxon>
        <taxon>Frankiaceae</taxon>
        <taxon>Pseudofrankia</taxon>
    </lineage>
</organism>
<reference evidence="9 10" key="1">
    <citation type="submission" date="2010-10" db="EMBL/GenBank/DDBJ databases">
        <title>Complete sequence of Frankia sp. EuI1c.</title>
        <authorList>
            <consortium name="US DOE Joint Genome Institute"/>
            <person name="Lucas S."/>
            <person name="Copeland A."/>
            <person name="Lapidus A."/>
            <person name="Cheng J.-F."/>
            <person name="Bruce D."/>
            <person name="Goodwin L."/>
            <person name="Pitluck S."/>
            <person name="Chertkov O."/>
            <person name="Detter J.C."/>
            <person name="Han C."/>
            <person name="Tapia R."/>
            <person name="Land M."/>
            <person name="Hauser L."/>
            <person name="Jeffries C."/>
            <person name="Kyrpides N."/>
            <person name="Ivanova N."/>
            <person name="Mikhailova N."/>
            <person name="Beauchemin N."/>
            <person name="Sen A."/>
            <person name="Sur S.A."/>
            <person name="Gtari M."/>
            <person name="Wall L."/>
            <person name="Tisa L."/>
            <person name="Woyke T."/>
        </authorList>
    </citation>
    <scope>NUCLEOTIDE SEQUENCE [LARGE SCALE GENOMIC DNA]</scope>
    <source>
        <strain evidence="10">DSM 45817 / CECT 9037 / EuI1c</strain>
    </source>
</reference>
<feature type="transmembrane region" description="Helical" evidence="8">
    <location>
        <begin position="255"/>
        <end position="273"/>
    </location>
</feature>
<dbReference type="InterPro" id="IPR022324">
    <property type="entry name" value="Bacilysin_exporter_BacE_put"/>
</dbReference>
<evidence type="ECO:0000256" key="5">
    <source>
        <dbReference type="ARBA" id="ARBA00022989"/>
    </source>
</evidence>
<dbReference type="EMBL" id="CP002299">
    <property type="protein sequence ID" value="ADP83008.1"/>
    <property type="molecule type" value="Genomic_DNA"/>
</dbReference>
<dbReference type="InterPro" id="IPR011701">
    <property type="entry name" value="MFS"/>
</dbReference>
<evidence type="ECO:0000256" key="3">
    <source>
        <dbReference type="ARBA" id="ARBA00022475"/>
    </source>
</evidence>
<dbReference type="AlphaFoldDB" id="E3J358"/>
<feature type="transmembrane region" description="Helical" evidence="8">
    <location>
        <begin position="343"/>
        <end position="369"/>
    </location>
</feature>
<evidence type="ECO:0000256" key="4">
    <source>
        <dbReference type="ARBA" id="ARBA00022692"/>
    </source>
</evidence>
<sequence length="429" mass="44018">MTLLRDRRFRLLWSGQLLSNIGDWFLVVAVPVYVFQLTGSTLGTGLALVTQMVPALIWPPLAGVLVDRMDRLTVMIAADVARAWIMLLLVLAEADRLWLVYVVLLAQASLAQFFLPARQAVIPAVVGRGKELGHANAWFSLSGGIMRIAGAPLGGLVYATAGFHAAVLADSASYAISASTLVGVRALSRSPGTACAATRPAPHPQAAVYLREAVAFLRGHRVLWGLLLVSAVFEGVDGALNVLLVPYAVHTLNSGSGGVGLLFAALGGGFLLSAPVGRWVAEARLLRVGVAACLAVIDGCFAVLFHTHAFAVALVAIGIVGVPGGAFVLVVQVELQRGTPSALLGRIGSAFAAAQMTAALLGATLSSVAVRPLGLTVVADAAVVVLLLGAAAAVALLPAGPVRARAGPTRRRAAHPVSATPAGEPDAPG</sequence>
<accession>E3J358</accession>
<keyword evidence="6 8" id="KW-0472">Membrane</keyword>
<dbReference type="SUPFAM" id="SSF103473">
    <property type="entry name" value="MFS general substrate transporter"/>
    <property type="match status" value="1"/>
</dbReference>
<keyword evidence="4 8" id="KW-0812">Transmembrane</keyword>
<evidence type="ECO:0000313" key="9">
    <source>
        <dbReference type="EMBL" id="ADP83008.1"/>
    </source>
</evidence>
<dbReference type="Proteomes" id="UP000002484">
    <property type="component" value="Chromosome"/>
</dbReference>
<dbReference type="STRING" id="298654.FraEuI1c_5019"/>
<keyword evidence="2" id="KW-0813">Transport</keyword>
<keyword evidence="3" id="KW-1003">Cell membrane</keyword>
<dbReference type="eggNOG" id="COG2814">
    <property type="taxonomic scope" value="Bacteria"/>
</dbReference>
<dbReference type="KEGG" id="fri:FraEuI1c_5019"/>
<keyword evidence="10" id="KW-1185">Reference proteome</keyword>
<proteinExistence type="predicted"/>
<dbReference type="CDD" id="cd06173">
    <property type="entry name" value="MFS_MefA_like"/>
    <property type="match status" value="1"/>
</dbReference>
<dbReference type="PANTHER" id="PTHR43266:SF2">
    <property type="entry name" value="MAJOR FACILITATOR SUPERFAMILY (MFS) PROFILE DOMAIN-CONTAINING PROTEIN"/>
    <property type="match status" value="1"/>
</dbReference>
<keyword evidence="5 8" id="KW-1133">Transmembrane helix</keyword>
<feature type="region of interest" description="Disordered" evidence="7">
    <location>
        <begin position="407"/>
        <end position="429"/>
    </location>
</feature>
<evidence type="ECO:0000256" key="7">
    <source>
        <dbReference type="SAM" id="MobiDB-lite"/>
    </source>
</evidence>
<evidence type="ECO:0000256" key="6">
    <source>
        <dbReference type="ARBA" id="ARBA00023136"/>
    </source>
</evidence>
<evidence type="ECO:0000313" key="10">
    <source>
        <dbReference type="Proteomes" id="UP000002484"/>
    </source>
</evidence>
<feature type="transmembrane region" description="Helical" evidence="8">
    <location>
        <begin position="381"/>
        <end position="402"/>
    </location>
</feature>
<evidence type="ECO:0000256" key="2">
    <source>
        <dbReference type="ARBA" id="ARBA00022448"/>
    </source>
</evidence>
<dbReference type="GO" id="GO:0022857">
    <property type="term" value="F:transmembrane transporter activity"/>
    <property type="evidence" value="ECO:0007669"/>
    <property type="project" value="InterPro"/>
</dbReference>
<evidence type="ECO:0000256" key="8">
    <source>
        <dbReference type="SAM" id="Phobius"/>
    </source>
</evidence>
<feature type="transmembrane region" description="Helical" evidence="8">
    <location>
        <begin position="310"/>
        <end position="331"/>
    </location>
</feature>